<keyword evidence="12" id="KW-1185">Reference proteome</keyword>
<dbReference type="GO" id="GO:0005737">
    <property type="term" value="C:cytoplasm"/>
    <property type="evidence" value="ECO:0007669"/>
    <property type="project" value="UniProtKB-SubCell"/>
</dbReference>
<keyword evidence="2" id="KW-0963">Cytoplasm</keyword>
<comment type="subcellular location">
    <subcellularLocation>
        <location evidence="1">Cytoplasm</location>
    </subcellularLocation>
</comment>
<keyword evidence="8" id="KW-0472">Membrane</keyword>
<evidence type="ECO:0000256" key="8">
    <source>
        <dbReference type="SAM" id="Phobius"/>
    </source>
</evidence>
<feature type="coiled-coil region" evidence="7">
    <location>
        <begin position="413"/>
        <end position="571"/>
    </location>
</feature>
<protein>
    <submittedName>
        <fullName evidence="10">Tetratricopeptide repeat protein</fullName>
    </submittedName>
</protein>
<evidence type="ECO:0000256" key="3">
    <source>
        <dbReference type="ARBA" id="ARBA00022737"/>
    </source>
</evidence>
<dbReference type="InterPro" id="IPR011990">
    <property type="entry name" value="TPR-like_helical_dom_sf"/>
</dbReference>
<sequence length="622" mass="72570">MEIKKGICIIASINATKMKRYIYLILFLFIVGLTACQKTPHILPLLQEAETLMDSRPDSSLCLLESVQSPENLSAAEYATWCLLVTQARDKNYVEHTSDSVIGVAVRYFEKQKDPLRKAQAYYCQGRVLSDLDLEEEALEAYLNAKEQVAQTPDFNLRARINNHLGSLYWKNMNQRESIVYYKEAYQAYTNDSDTAGMVNTLCNVGKSLHGLNLLDSAFIYYEKALQLANEGHAQGQRGTILTSLGNISEERGEYTTALEYYRGALESTDNPKFLDTEYYNLGDIYHVLGKNDSALFYIEKILGSENVFIQCNANRLLYQLAKESRAYDSAFMYNETYLQLRDSIEHVYRPQELERVKALYNKERVESRHYRQMQEARIRIFVLIILVLASLIVGTSIYFYFNKKLSLQRLRNQETQKRLDENRRQLSVKNKELNENSAKLETAQQSLCHIQEEKDRLVRERNERVHILKEDNRKQQAEYERKLEEIETQWQEAIGEKERILHEKDVLINQKDLLLSQQDQQLSSMSKEEKQYKEQIGILTDEQQKTKQEMETLCLEMERLRSEKEMQLQQELKSKEEFSSLCKMYETWQKEGSPDISWGGNFINFLGISIATITGLYRLES</sequence>
<dbReference type="EMBL" id="JACRTI010000094">
    <property type="protein sequence ID" value="MBC8603884.1"/>
    <property type="molecule type" value="Genomic_DNA"/>
</dbReference>
<dbReference type="EMBL" id="QREV01000094">
    <property type="protein sequence ID" value="RDU47369.1"/>
    <property type="molecule type" value="Genomic_DNA"/>
</dbReference>
<evidence type="ECO:0000256" key="1">
    <source>
        <dbReference type="ARBA" id="ARBA00004496"/>
    </source>
</evidence>
<evidence type="ECO:0000313" key="9">
    <source>
        <dbReference type="EMBL" id="MBC8603884.1"/>
    </source>
</evidence>
<keyword evidence="8" id="KW-1133">Transmembrane helix</keyword>
<evidence type="ECO:0000256" key="6">
    <source>
        <dbReference type="PROSITE-ProRule" id="PRU00339"/>
    </source>
</evidence>
<dbReference type="SMART" id="SM00028">
    <property type="entry name" value="TPR"/>
    <property type="match status" value="5"/>
</dbReference>
<name>A0A3D8H8R1_9BACT</name>
<feature type="repeat" description="TPR" evidence="6">
    <location>
        <begin position="239"/>
        <end position="272"/>
    </location>
</feature>
<dbReference type="RefSeq" id="WP_115501381.1">
    <property type="nucleotide sequence ID" value="NZ_JACRTI010000094.1"/>
</dbReference>
<dbReference type="PANTHER" id="PTHR46630:SF1">
    <property type="entry name" value="TETRATRICOPEPTIDE REPEAT PROTEIN 29"/>
    <property type="match status" value="1"/>
</dbReference>
<dbReference type="Pfam" id="PF13181">
    <property type="entry name" value="TPR_8"/>
    <property type="match status" value="2"/>
</dbReference>
<dbReference type="InterPro" id="IPR051476">
    <property type="entry name" value="Bac_ResReg_Asp_Phosphatase"/>
</dbReference>
<keyword evidence="7" id="KW-0175">Coiled coil</keyword>
<evidence type="ECO:0000313" key="11">
    <source>
        <dbReference type="Proteomes" id="UP000256321"/>
    </source>
</evidence>
<evidence type="ECO:0000256" key="7">
    <source>
        <dbReference type="SAM" id="Coils"/>
    </source>
</evidence>
<organism evidence="10 11">
    <name type="scientific">Parabacteroides acidifaciens</name>
    <dbReference type="NCBI Taxonomy" id="2290935"/>
    <lineage>
        <taxon>Bacteria</taxon>
        <taxon>Pseudomonadati</taxon>
        <taxon>Bacteroidota</taxon>
        <taxon>Bacteroidia</taxon>
        <taxon>Bacteroidales</taxon>
        <taxon>Tannerellaceae</taxon>
        <taxon>Parabacteroides</taxon>
    </lineage>
</organism>
<dbReference type="SUPFAM" id="SSF48452">
    <property type="entry name" value="TPR-like"/>
    <property type="match status" value="1"/>
</dbReference>
<feature type="transmembrane region" description="Helical" evidence="8">
    <location>
        <begin position="21"/>
        <end position="40"/>
    </location>
</feature>
<reference evidence="10 11" key="1">
    <citation type="submission" date="2018-07" db="EMBL/GenBank/DDBJ databases">
        <title>Parabacteroides acidifaciens nov. sp., isolated from human feces.</title>
        <authorList>
            <person name="Wang Y.J."/>
        </authorList>
    </citation>
    <scope>NUCLEOTIDE SEQUENCE [LARGE SCALE GENOMIC DNA]</scope>
    <source>
        <strain evidence="10 11">426-9</strain>
    </source>
</reference>
<dbReference type="Proteomes" id="UP000256321">
    <property type="component" value="Unassembled WGS sequence"/>
</dbReference>
<evidence type="ECO:0000256" key="2">
    <source>
        <dbReference type="ARBA" id="ARBA00022490"/>
    </source>
</evidence>
<keyword evidence="3" id="KW-0677">Repeat</keyword>
<comment type="caution">
    <text evidence="10">The sequence shown here is derived from an EMBL/GenBank/DDBJ whole genome shotgun (WGS) entry which is preliminary data.</text>
</comment>
<keyword evidence="4 6" id="KW-0802">TPR repeat</keyword>
<evidence type="ECO:0000256" key="5">
    <source>
        <dbReference type="ARBA" id="ARBA00038253"/>
    </source>
</evidence>
<comment type="similarity">
    <text evidence="5">Belongs to the Rap family.</text>
</comment>
<dbReference type="InterPro" id="IPR019734">
    <property type="entry name" value="TPR_rpt"/>
</dbReference>
<evidence type="ECO:0000313" key="10">
    <source>
        <dbReference type="EMBL" id="RDU47369.1"/>
    </source>
</evidence>
<feature type="transmembrane region" description="Helical" evidence="8">
    <location>
        <begin position="381"/>
        <end position="402"/>
    </location>
</feature>
<dbReference type="AlphaFoldDB" id="A0A3D8H8R1"/>
<dbReference type="PROSITE" id="PS50005">
    <property type="entry name" value="TPR"/>
    <property type="match status" value="1"/>
</dbReference>
<dbReference type="PANTHER" id="PTHR46630">
    <property type="entry name" value="TETRATRICOPEPTIDE REPEAT PROTEIN 29"/>
    <property type="match status" value="1"/>
</dbReference>
<accession>A0A3D8H8R1</accession>
<reference evidence="9 12" key="2">
    <citation type="submission" date="2020-08" db="EMBL/GenBank/DDBJ databases">
        <title>Genome public.</title>
        <authorList>
            <person name="Liu C."/>
            <person name="Sun Q."/>
        </authorList>
    </citation>
    <scope>NUCLEOTIDE SEQUENCE [LARGE SCALE GENOMIC DNA]</scope>
    <source>
        <strain evidence="9 12">426_9</strain>
    </source>
</reference>
<evidence type="ECO:0000313" key="12">
    <source>
        <dbReference type="Proteomes" id="UP000629596"/>
    </source>
</evidence>
<dbReference type="Proteomes" id="UP000629596">
    <property type="component" value="Unassembled WGS sequence"/>
</dbReference>
<dbReference type="Gene3D" id="1.25.40.10">
    <property type="entry name" value="Tetratricopeptide repeat domain"/>
    <property type="match status" value="1"/>
</dbReference>
<keyword evidence="8" id="KW-0812">Transmembrane</keyword>
<proteinExistence type="inferred from homology"/>
<gene>
    <name evidence="10" type="ORF">DWU89_19955</name>
    <name evidence="9" type="ORF">H8784_19445</name>
</gene>
<evidence type="ECO:0000256" key="4">
    <source>
        <dbReference type="ARBA" id="ARBA00022803"/>
    </source>
</evidence>